<reference evidence="3 4" key="1">
    <citation type="submission" date="2018-12" db="EMBL/GenBank/DDBJ databases">
        <title>Amycolatopsis eburnea sp. nov. actinomycete associate with arbuscular mycorrhiza fungal spore.</title>
        <authorList>
            <person name="Lumyong S."/>
            <person name="Chaiya L."/>
        </authorList>
    </citation>
    <scope>NUCLEOTIDE SEQUENCE [LARGE SCALE GENOMIC DNA]</scope>
    <source>
        <strain evidence="3 4">GLM-1</strain>
    </source>
</reference>
<accession>A0A427SYY2</accession>
<evidence type="ECO:0000313" key="3">
    <source>
        <dbReference type="EMBL" id="RSD10304.1"/>
    </source>
</evidence>
<keyword evidence="2" id="KW-0732">Signal</keyword>
<protein>
    <recommendedName>
        <fullName evidence="5">Ricin B lectin domain-containing protein</fullName>
    </recommendedName>
</protein>
<feature type="region of interest" description="Disordered" evidence="1">
    <location>
        <begin position="1"/>
        <end position="22"/>
    </location>
</feature>
<dbReference type="AlphaFoldDB" id="A0A427SYY2"/>
<name>A0A427SYY2_9PSEU</name>
<feature type="signal peptide" evidence="2">
    <location>
        <begin position="1"/>
        <end position="44"/>
    </location>
</feature>
<organism evidence="3 4">
    <name type="scientific">Amycolatopsis eburnea</name>
    <dbReference type="NCBI Taxonomy" id="2267691"/>
    <lineage>
        <taxon>Bacteria</taxon>
        <taxon>Bacillati</taxon>
        <taxon>Actinomycetota</taxon>
        <taxon>Actinomycetes</taxon>
        <taxon>Pseudonocardiales</taxon>
        <taxon>Pseudonocardiaceae</taxon>
        <taxon>Amycolatopsis</taxon>
    </lineage>
</organism>
<sequence>MEISTKVRRSEGSRTSNPSRRAKAAGVVATAAAALLTGAPLASAAPALAPRNFEVILRHSSGTIVGHITGNLTWSTSGRTVTFSNQTLAVKTGECVDVAYAGYQGNTRVTQIWQLTDRCTSTPIADFPLPTDVPGGILQVNISLTDVDHKNRESVACPKDQSVCHS</sequence>
<evidence type="ECO:0000256" key="1">
    <source>
        <dbReference type="SAM" id="MobiDB-lite"/>
    </source>
</evidence>
<evidence type="ECO:0000313" key="4">
    <source>
        <dbReference type="Proteomes" id="UP000267081"/>
    </source>
</evidence>
<comment type="caution">
    <text evidence="3">The sequence shown here is derived from an EMBL/GenBank/DDBJ whole genome shotgun (WGS) entry which is preliminary data.</text>
</comment>
<evidence type="ECO:0008006" key="5">
    <source>
        <dbReference type="Google" id="ProtNLM"/>
    </source>
</evidence>
<dbReference type="RefSeq" id="WP_125314458.1">
    <property type="nucleotide sequence ID" value="NZ_RSEC01000060.1"/>
</dbReference>
<dbReference type="PROSITE" id="PS51318">
    <property type="entry name" value="TAT"/>
    <property type="match status" value="1"/>
</dbReference>
<evidence type="ECO:0000256" key="2">
    <source>
        <dbReference type="SAM" id="SignalP"/>
    </source>
</evidence>
<dbReference type="InterPro" id="IPR006311">
    <property type="entry name" value="TAT_signal"/>
</dbReference>
<dbReference type="Proteomes" id="UP000267081">
    <property type="component" value="Unassembled WGS sequence"/>
</dbReference>
<dbReference type="EMBL" id="RSEC01000060">
    <property type="protein sequence ID" value="RSD10304.1"/>
    <property type="molecule type" value="Genomic_DNA"/>
</dbReference>
<proteinExistence type="predicted"/>
<gene>
    <name evidence="3" type="ORF">EIY87_36080</name>
</gene>
<keyword evidence="4" id="KW-1185">Reference proteome</keyword>
<feature type="chain" id="PRO_5019496252" description="Ricin B lectin domain-containing protein" evidence="2">
    <location>
        <begin position="45"/>
        <end position="166"/>
    </location>
</feature>